<evidence type="ECO:0000313" key="15">
    <source>
        <dbReference type="Proteomes" id="UP000065807"/>
    </source>
</evidence>
<evidence type="ECO:0000256" key="3">
    <source>
        <dbReference type="ARBA" id="ARBA00022490"/>
    </source>
</evidence>
<dbReference type="NCBIfam" id="TIGR01072">
    <property type="entry name" value="murA"/>
    <property type="match status" value="1"/>
</dbReference>
<dbReference type="STRING" id="1555112.LIP_1431"/>
<dbReference type="GO" id="GO:0019277">
    <property type="term" value="P:UDP-N-acetylgalactosamine biosynthetic process"/>
    <property type="evidence" value="ECO:0007669"/>
    <property type="project" value="InterPro"/>
</dbReference>
<dbReference type="InterPro" id="IPR013792">
    <property type="entry name" value="RNA3'P_cycl/enolpyr_Trfase_a/b"/>
</dbReference>
<feature type="binding site" evidence="12">
    <location>
        <position position="329"/>
    </location>
    <ligand>
        <name>UDP-N-acetyl-alpha-D-glucosamine</name>
        <dbReference type="ChEBI" id="CHEBI:57705"/>
    </ligand>
</feature>
<dbReference type="PANTHER" id="PTHR43783">
    <property type="entry name" value="UDP-N-ACETYLGLUCOSAMINE 1-CARBOXYVINYLTRANSFERASE"/>
    <property type="match status" value="1"/>
</dbReference>
<evidence type="ECO:0000256" key="4">
    <source>
        <dbReference type="ARBA" id="ARBA00022618"/>
    </source>
</evidence>
<dbReference type="PANTHER" id="PTHR43783:SF1">
    <property type="entry name" value="UDP-N-ACETYLGLUCOSAMINE 1-CARBOXYVINYLTRANSFERASE"/>
    <property type="match status" value="1"/>
</dbReference>
<evidence type="ECO:0000256" key="5">
    <source>
        <dbReference type="ARBA" id="ARBA00022679"/>
    </source>
</evidence>
<dbReference type="KEGG" id="lpil:LIP_1431"/>
<dbReference type="RefSeq" id="WP_068135918.1">
    <property type="nucleotide sequence ID" value="NZ_AP014924.1"/>
</dbReference>
<organism evidence="14 15">
    <name type="scientific">Limnochorda pilosa</name>
    <dbReference type="NCBI Taxonomy" id="1555112"/>
    <lineage>
        <taxon>Bacteria</taxon>
        <taxon>Bacillati</taxon>
        <taxon>Bacillota</taxon>
        <taxon>Limnochordia</taxon>
        <taxon>Limnochordales</taxon>
        <taxon>Limnochordaceae</taxon>
        <taxon>Limnochorda</taxon>
    </lineage>
</organism>
<dbReference type="GO" id="GO:0008360">
    <property type="term" value="P:regulation of cell shape"/>
    <property type="evidence" value="ECO:0007669"/>
    <property type="project" value="UniProtKB-KW"/>
</dbReference>
<dbReference type="EMBL" id="AP014924">
    <property type="protein sequence ID" value="BAS27280.1"/>
    <property type="molecule type" value="Genomic_DNA"/>
</dbReference>
<dbReference type="Gene3D" id="3.65.10.10">
    <property type="entry name" value="Enolpyruvate transferase domain"/>
    <property type="match status" value="2"/>
</dbReference>
<keyword evidence="7 12" id="KW-0573">Peptidoglycan synthesis</keyword>
<evidence type="ECO:0000256" key="1">
    <source>
        <dbReference type="ARBA" id="ARBA00004496"/>
    </source>
</evidence>
<keyword evidence="8 12" id="KW-0131">Cell cycle</keyword>
<reference evidence="15" key="1">
    <citation type="submission" date="2015-07" db="EMBL/GenBank/DDBJ databases">
        <title>Complete genome sequence and phylogenetic analysis of Limnochorda pilosa.</title>
        <authorList>
            <person name="Watanabe M."/>
            <person name="Kojima H."/>
            <person name="Fukui M."/>
        </authorList>
    </citation>
    <scope>NUCLEOTIDE SEQUENCE [LARGE SCALE GENOMIC DNA]</scope>
    <source>
        <strain evidence="15">HC45</strain>
    </source>
</reference>
<dbReference type="GO" id="GO:0071555">
    <property type="term" value="P:cell wall organization"/>
    <property type="evidence" value="ECO:0007669"/>
    <property type="project" value="UniProtKB-KW"/>
</dbReference>
<keyword evidence="6 12" id="KW-0133">Cell shape</keyword>
<name>A0A0K2SJL1_LIMPI</name>
<comment type="similarity">
    <text evidence="10 12">Belongs to the EPSP synthase family. MurA subfamily.</text>
</comment>
<dbReference type="InterPro" id="IPR005750">
    <property type="entry name" value="UDP_GlcNAc_COvinyl_MurA"/>
</dbReference>
<evidence type="ECO:0000313" key="14">
    <source>
        <dbReference type="EMBL" id="BAS27280.1"/>
    </source>
</evidence>
<dbReference type="PATRIC" id="fig|1555112.3.peg.1467"/>
<comment type="catalytic activity">
    <reaction evidence="11 12">
        <text>phosphoenolpyruvate + UDP-N-acetyl-alpha-D-glucosamine = UDP-N-acetyl-3-O-(1-carboxyvinyl)-alpha-D-glucosamine + phosphate</text>
        <dbReference type="Rhea" id="RHEA:18681"/>
        <dbReference type="ChEBI" id="CHEBI:43474"/>
        <dbReference type="ChEBI" id="CHEBI:57705"/>
        <dbReference type="ChEBI" id="CHEBI:58702"/>
        <dbReference type="ChEBI" id="CHEBI:68483"/>
        <dbReference type="EC" id="2.5.1.7"/>
    </reaction>
</comment>
<dbReference type="GO" id="GO:0009252">
    <property type="term" value="P:peptidoglycan biosynthetic process"/>
    <property type="evidence" value="ECO:0007669"/>
    <property type="project" value="UniProtKB-UniRule"/>
</dbReference>
<dbReference type="Proteomes" id="UP000065807">
    <property type="component" value="Chromosome"/>
</dbReference>
<dbReference type="NCBIfam" id="NF006873">
    <property type="entry name" value="PRK09369.1"/>
    <property type="match status" value="1"/>
</dbReference>
<evidence type="ECO:0000256" key="11">
    <source>
        <dbReference type="ARBA" id="ARBA00047527"/>
    </source>
</evidence>
<dbReference type="GO" id="GO:0008760">
    <property type="term" value="F:UDP-N-acetylglucosamine 1-carboxyvinyltransferase activity"/>
    <property type="evidence" value="ECO:0007669"/>
    <property type="project" value="UniProtKB-UniRule"/>
</dbReference>
<dbReference type="UniPathway" id="UPA00219"/>
<comment type="subcellular location">
    <subcellularLocation>
        <location evidence="1 12">Cytoplasm</location>
    </subcellularLocation>
</comment>
<protein>
    <recommendedName>
        <fullName evidence="12">UDP-N-acetylglucosamine 1-carboxyvinyltransferase</fullName>
        <ecNumber evidence="12">2.5.1.7</ecNumber>
    </recommendedName>
    <alternativeName>
        <fullName evidence="12">Enoylpyruvate transferase</fullName>
    </alternativeName>
    <alternativeName>
        <fullName evidence="12">UDP-N-acetylglucosamine enolpyruvyl transferase</fullName>
        <shortName evidence="12">EPT</shortName>
    </alternativeName>
</protein>
<sequence length="434" mass="46632">MARLLVEGGRRLQGEVEIDGAKNSALPIMAAAGLAEGESVLERIPPTTDVTTMAQILRELGMSVSFSPGGTCVIDGSRLRHHRAPYDLVRRMRASFYVAGLLLARLGRAEVPLPGGCALGSRPVDFHMRGFEQLGARIRIEHGYMIAGAPRGLHGRPVLVERASVGTTVNLMLAAALAEGTTVLENAAREPEVADLAAFLNRMGARVNGAGGPTVTIEGVRTLHPARHAVIADRVEAGTFLVAAAITRGEVTLRNVTPEHLQAALRKLEEAGARVEPAGPDALRLAMDDRPSPLEVETAPYPGFPTDLHQPMVALLSLARGISTIRETIFDRFRYVDELRRMGAHIRVDGQRALVEGVERLTGAPVEAPDLRGGAALVLAGLAAEGRTEVQSVEHVDRGYDRFEEKLNQLGARIRRVDPDRPARDHTLIPAMGC</sequence>
<dbReference type="OrthoDB" id="9803760at2"/>
<evidence type="ECO:0000256" key="7">
    <source>
        <dbReference type="ARBA" id="ARBA00022984"/>
    </source>
</evidence>
<keyword evidence="3 12" id="KW-0963">Cytoplasm</keyword>
<dbReference type="SUPFAM" id="SSF55205">
    <property type="entry name" value="EPT/RTPC-like"/>
    <property type="match status" value="1"/>
</dbReference>
<keyword evidence="15" id="KW-1185">Reference proteome</keyword>
<feature type="binding site" evidence="12">
    <location>
        <position position="307"/>
    </location>
    <ligand>
        <name>UDP-N-acetyl-alpha-D-glucosamine</name>
        <dbReference type="ChEBI" id="CHEBI:57705"/>
    </ligand>
</feature>
<evidence type="ECO:0000256" key="9">
    <source>
        <dbReference type="ARBA" id="ARBA00023316"/>
    </source>
</evidence>
<comment type="caution">
    <text evidence="12">Lacks conserved residue(s) required for the propagation of feature annotation.</text>
</comment>
<dbReference type="Pfam" id="PF00275">
    <property type="entry name" value="EPSP_synthase"/>
    <property type="match status" value="1"/>
</dbReference>
<keyword evidence="9 12" id="KW-0961">Cell wall biogenesis/degradation</keyword>
<feature type="binding site" evidence="12">
    <location>
        <position position="93"/>
    </location>
    <ligand>
        <name>UDP-N-acetyl-alpha-D-glucosamine</name>
        <dbReference type="ChEBI" id="CHEBI:57705"/>
    </ligand>
</feature>
<dbReference type="AlphaFoldDB" id="A0A0K2SJL1"/>
<evidence type="ECO:0000256" key="6">
    <source>
        <dbReference type="ARBA" id="ARBA00022960"/>
    </source>
</evidence>
<evidence type="ECO:0000256" key="10">
    <source>
        <dbReference type="ARBA" id="ARBA00038367"/>
    </source>
</evidence>
<accession>A0A0K2SJL1</accession>
<keyword evidence="12" id="KW-0670">Pyruvate</keyword>
<proteinExistence type="inferred from homology"/>
<dbReference type="InterPro" id="IPR050068">
    <property type="entry name" value="MurA_subfamily"/>
</dbReference>
<evidence type="ECO:0000259" key="13">
    <source>
        <dbReference type="Pfam" id="PF00275"/>
    </source>
</evidence>
<reference evidence="15" key="2">
    <citation type="journal article" date="2016" name="Int. J. Syst. Evol. Microbiol.">
        <title>Complete genome sequence and cell structure of Limnochorda pilosa, a Gram-negative spore-former within the phylum Firmicutes.</title>
        <authorList>
            <person name="Watanabe M."/>
            <person name="Kojima H."/>
            <person name="Fukui M."/>
        </authorList>
    </citation>
    <scope>NUCLEOTIDE SEQUENCE [LARGE SCALE GENOMIC DNA]</scope>
    <source>
        <strain evidence="15">HC45</strain>
    </source>
</reference>
<evidence type="ECO:0000256" key="8">
    <source>
        <dbReference type="ARBA" id="ARBA00023306"/>
    </source>
</evidence>
<dbReference type="EC" id="2.5.1.7" evidence="12"/>
<evidence type="ECO:0000256" key="2">
    <source>
        <dbReference type="ARBA" id="ARBA00004752"/>
    </source>
</evidence>
<dbReference type="CDD" id="cd01555">
    <property type="entry name" value="UdpNAET"/>
    <property type="match status" value="1"/>
</dbReference>
<feature type="binding site" evidence="12">
    <location>
        <begin position="22"/>
        <end position="23"/>
    </location>
    <ligand>
        <name>phosphoenolpyruvate</name>
        <dbReference type="ChEBI" id="CHEBI:58702"/>
    </ligand>
</feature>
<dbReference type="GO" id="GO:0051301">
    <property type="term" value="P:cell division"/>
    <property type="evidence" value="ECO:0007669"/>
    <property type="project" value="UniProtKB-KW"/>
</dbReference>
<comment type="pathway">
    <text evidence="2 12">Cell wall biogenesis; peptidoglycan biosynthesis.</text>
</comment>
<keyword evidence="5 12" id="KW-0808">Transferase</keyword>
<keyword evidence="4 12" id="KW-0132">Cell division</keyword>
<feature type="active site" description="Proton donor" evidence="12">
    <location>
        <position position="117"/>
    </location>
</feature>
<dbReference type="InterPro" id="IPR036968">
    <property type="entry name" value="Enolpyruvate_Tfrase_sf"/>
</dbReference>
<dbReference type="GO" id="GO:0005737">
    <property type="term" value="C:cytoplasm"/>
    <property type="evidence" value="ECO:0007669"/>
    <property type="project" value="UniProtKB-SubCell"/>
</dbReference>
<evidence type="ECO:0000256" key="12">
    <source>
        <dbReference type="HAMAP-Rule" id="MF_00111"/>
    </source>
</evidence>
<dbReference type="HAMAP" id="MF_00111">
    <property type="entry name" value="MurA"/>
    <property type="match status" value="1"/>
</dbReference>
<comment type="function">
    <text evidence="12">Cell wall formation. Adds enolpyruvyl to UDP-N-acetylglucosamine.</text>
</comment>
<feature type="domain" description="Enolpyruvate transferase" evidence="13">
    <location>
        <begin position="6"/>
        <end position="407"/>
    </location>
</feature>
<dbReference type="InterPro" id="IPR001986">
    <property type="entry name" value="Enolpyruvate_Tfrase_dom"/>
</dbReference>
<feature type="modified residue" description="2-(S-cysteinyl)pyruvic acid O-phosphothioketal" evidence="12">
    <location>
        <position position="117"/>
    </location>
</feature>
<gene>
    <name evidence="12" type="primary">murA</name>
    <name evidence="14" type="ORF">LIP_1431</name>
</gene>